<accession>A0A310SN38</accession>
<dbReference type="Pfam" id="PF06723">
    <property type="entry name" value="MreB_Mbl"/>
    <property type="match status" value="1"/>
</dbReference>
<dbReference type="InterPro" id="IPR056546">
    <property type="entry name" value="MreB_MamK-like"/>
</dbReference>
<feature type="region of interest" description="Disordered" evidence="1">
    <location>
        <begin position="130"/>
        <end position="151"/>
    </location>
</feature>
<protein>
    <submittedName>
        <fullName evidence="2">GTP-binding protein TypA/BipA like protein</fullName>
    </submittedName>
</protein>
<dbReference type="EMBL" id="KQ760741">
    <property type="protein sequence ID" value="OAD59158.1"/>
    <property type="molecule type" value="Genomic_DNA"/>
</dbReference>
<keyword evidence="3" id="KW-1185">Reference proteome</keyword>
<dbReference type="OrthoDB" id="6699954at2759"/>
<dbReference type="AlphaFoldDB" id="A0A310SN38"/>
<evidence type="ECO:0000256" key="1">
    <source>
        <dbReference type="SAM" id="MobiDB-lite"/>
    </source>
</evidence>
<gene>
    <name evidence="2" type="ORF">WN48_09687</name>
</gene>
<proteinExistence type="predicted"/>
<organism evidence="2 3">
    <name type="scientific">Eufriesea mexicana</name>
    <dbReference type="NCBI Taxonomy" id="516756"/>
    <lineage>
        <taxon>Eukaryota</taxon>
        <taxon>Metazoa</taxon>
        <taxon>Ecdysozoa</taxon>
        <taxon>Arthropoda</taxon>
        <taxon>Hexapoda</taxon>
        <taxon>Insecta</taxon>
        <taxon>Pterygota</taxon>
        <taxon>Neoptera</taxon>
        <taxon>Endopterygota</taxon>
        <taxon>Hymenoptera</taxon>
        <taxon>Apocrita</taxon>
        <taxon>Aculeata</taxon>
        <taxon>Apoidea</taxon>
        <taxon>Anthophila</taxon>
        <taxon>Apidae</taxon>
        <taxon>Eufriesea</taxon>
    </lineage>
</organism>
<evidence type="ECO:0000313" key="3">
    <source>
        <dbReference type="Proteomes" id="UP000250275"/>
    </source>
</evidence>
<dbReference type="Proteomes" id="UP000250275">
    <property type="component" value="Unassembled WGS sequence"/>
</dbReference>
<sequence length="244" mass="26962">MATTSEINSVQGEALENIVYRLGALRGSVQEEVKIAGLGSEQDIFGTTAMCIVIVGASTDMAIISNNSILYSYAIHCAGDYLTQSFQNSQPGEAMSNSKATEVTTEEISEHVIQFQLREHIIPAIHRVPRTGDDKAAGSASDSEKKVKTEKSTKAVRERYEWRQLIIEQNPSCEVLIKDGDLGLKKVLEHNLNRILTVNIIYKKYQGVEVVKDEVLELFMELNTNDGKLDVPTLYAISKQGIAQ</sequence>
<reference evidence="2 3" key="1">
    <citation type="submission" date="2015-07" db="EMBL/GenBank/DDBJ databases">
        <title>The genome of Eufriesea mexicana.</title>
        <authorList>
            <person name="Pan H."/>
            <person name="Kapheim K."/>
        </authorList>
    </citation>
    <scope>NUCLEOTIDE SEQUENCE [LARGE SCALE GENOMIC DNA]</scope>
    <source>
        <strain evidence="2">0111107269</strain>
        <tissue evidence="2">Whole body</tissue>
    </source>
</reference>
<name>A0A310SN38_9HYME</name>
<evidence type="ECO:0000313" key="2">
    <source>
        <dbReference type="EMBL" id="OAD59158.1"/>
    </source>
</evidence>